<evidence type="ECO:0000313" key="3">
    <source>
        <dbReference type="Proteomes" id="UP001341840"/>
    </source>
</evidence>
<feature type="compositionally biased region" description="Polar residues" evidence="1">
    <location>
        <begin position="10"/>
        <end position="26"/>
    </location>
</feature>
<dbReference type="Proteomes" id="UP001341840">
    <property type="component" value="Unassembled WGS sequence"/>
</dbReference>
<evidence type="ECO:0000256" key="1">
    <source>
        <dbReference type="SAM" id="MobiDB-lite"/>
    </source>
</evidence>
<protein>
    <submittedName>
        <fullName evidence="2">Uncharacterized protein</fullName>
    </submittedName>
</protein>
<reference evidence="2 3" key="1">
    <citation type="journal article" date="2023" name="Plants (Basel)">
        <title>Bridging the Gap: Combining Genomics and Transcriptomics Approaches to Understand Stylosanthes scabra, an Orphan Legume from the Brazilian Caatinga.</title>
        <authorList>
            <person name="Ferreira-Neto J.R.C."/>
            <person name="da Silva M.D."/>
            <person name="Binneck E."/>
            <person name="de Melo N.F."/>
            <person name="da Silva R.H."/>
            <person name="de Melo A.L.T.M."/>
            <person name="Pandolfi V."/>
            <person name="Bustamante F.O."/>
            <person name="Brasileiro-Vidal A.C."/>
            <person name="Benko-Iseppon A.M."/>
        </authorList>
    </citation>
    <scope>NUCLEOTIDE SEQUENCE [LARGE SCALE GENOMIC DNA]</scope>
    <source>
        <tissue evidence="2">Leaves</tissue>
    </source>
</reference>
<organism evidence="2 3">
    <name type="scientific">Stylosanthes scabra</name>
    <dbReference type="NCBI Taxonomy" id="79078"/>
    <lineage>
        <taxon>Eukaryota</taxon>
        <taxon>Viridiplantae</taxon>
        <taxon>Streptophyta</taxon>
        <taxon>Embryophyta</taxon>
        <taxon>Tracheophyta</taxon>
        <taxon>Spermatophyta</taxon>
        <taxon>Magnoliopsida</taxon>
        <taxon>eudicotyledons</taxon>
        <taxon>Gunneridae</taxon>
        <taxon>Pentapetalae</taxon>
        <taxon>rosids</taxon>
        <taxon>fabids</taxon>
        <taxon>Fabales</taxon>
        <taxon>Fabaceae</taxon>
        <taxon>Papilionoideae</taxon>
        <taxon>50 kb inversion clade</taxon>
        <taxon>dalbergioids sensu lato</taxon>
        <taxon>Dalbergieae</taxon>
        <taxon>Pterocarpus clade</taxon>
        <taxon>Stylosanthes</taxon>
    </lineage>
</organism>
<feature type="region of interest" description="Disordered" evidence="1">
    <location>
        <begin position="1"/>
        <end position="27"/>
    </location>
</feature>
<sequence>TKRERERLTNRSGAGSSRNSLLQQPASAVVARRNTAAVPVGAGNEANLHTAPVGVGNPRATTVDKASCRLHPAAASTVRPRTSPSASL</sequence>
<proteinExistence type="predicted"/>
<evidence type="ECO:0000313" key="2">
    <source>
        <dbReference type="EMBL" id="MED6201473.1"/>
    </source>
</evidence>
<keyword evidence="3" id="KW-1185">Reference proteome</keyword>
<feature type="non-terminal residue" evidence="2">
    <location>
        <position position="1"/>
    </location>
</feature>
<gene>
    <name evidence="2" type="ORF">PIB30_095414</name>
</gene>
<name>A0ABU6XY66_9FABA</name>
<accession>A0ABU6XY66</accession>
<dbReference type="EMBL" id="JASCZI010213628">
    <property type="protein sequence ID" value="MED6201473.1"/>
    <property type="molecule type" value="Genomic_DNA"/>
</dbReference>
<feature type="non-terminal residue" evidence="2">
    <location>
        <position position="88"/>
    </location>
</feature>
<comment type="caution">
    <text evidence="2">The sequence shown here is derived from an EMBL/GenBank/DDBJ whole genome shotgun (WGS) entry which is preliminary data.</text>
</comment>